<dbReference type="OrthoDB" id="8057007at2759"/>
<feature type="compositionally biased region" description="Basic and acidic residues" evidence="1">
    <location>
        <begin position="171"/>
        <end position="204"/>
    </location>
</feature>
<organism evidence="2 3">
    <name type="scientific">Acanthamoeba castellanii (strain ATCC 30010 / Neff)</name>
    <dbReference type="NCBI Taxonomy" id="1257118"/>
    <lineage>
        <taxon>Eukaryota</taxon>
        <taxon>Amoebozoa</taxon>
        <taxon>Discosea</taxon>
        <taxon>Longamoebia</taxon>
        <taxon>Centramoebida</taxon>
        <taxon>Acanthamoebidae</taxon>
        <taxon>Acanthamoeba</taxon>
    </lineage>
</organism>
<sequence length="281" mass="31212">MGSTKNSNKQQEQPAALTRKPVKPVELRCKLCNSEFHRSVQCEDRCRGTRCVELKLHTHAWAECPFKTRPFCQLCGDTDHGVFKHDCIHRCYVHDSWVHLIGHCPTFCDDCGLSGHRARSQVCTMRNRRRTAVAARRTSAPAAPVVEPVAPQKSPKQQNAAAAAGLPAKKAGLEKKREEEEAAKKKRAEEEKRRAEKEEKKKAEAAAAEAAVKAKEEKLRQALVELKKEKLRIVQELAQLQASKQQQPKVQASPAQKAAKPVLAVPITTTGGRVGLRQSRG</sequence>
<dbReference type="EMBL" id="KB008029">
    <property type="protein sequence ID" value="ELR15488.1"/>
    <property type="molecule type" value="Genomic_DNA"/>
</dbReference>
<dbReference type="VEuPathDB" id="AmoebaDB:ACA1_000560"/>
<feature type="region of interest" description="Disordered" evidence="1">
    <location>
        <begin position="242"/>
        <end position="264"/>
    </location>
</feature>
<protein>
    <submittedName>
        <fullName evidence="2">Uncharacterized protein</fullName>
    </submittedName>
</protein>
<dbReference type="KEGG" id="acan:ACA1_000560"/>
<feature type="region of interest" description="Disordered" evidence="1">
    <location>
        <begin position="134"/>
        <end position="209"/>
    </location>
</feature>
<feature type="compositionally biased region" description="Polar residues" evidence="1">
    <location>
        <begin position="242"/>
        <end position="254"/>
    </location>
</feature>
<reference evidence="2 3" key="1">
    <citation type="journal article" date="2013" name="Genome Biol.">
        <title>Genome of Acanthamoeba castellanii highlights extensive lateral gene transfer and early evolution of tyrosine kinase signaling.</title>
        <authorList>
            <person name="Clarke M."/>
            <person name="Lohan A.J."/>
            <person name="Liu B."/>
            <person name="Lagkouvardos I."/>
            <person name="Roy S."/>
            <person name="Zafar N."/>
            <person name="Bertelli C."/>
            <person name="Schilde C."/>
            <person name="Kianianmomeni A."/>
            <person name="Burglin T.R."/>
            <person name="Frech C."/>
            <person name="Turcotte B."/>
            <person name="Kopec K.O."/>
            <person name="Synnott J.M."/>
            <person name="Choo C."/>
            <person name="Paponov I."/>
            <person name="Finkler A."/>
            <person name="Soon Heng Tan C."/>
            <person name="Hutchins A.P."/>
            <person name="Weinmeier T."/>
            <person name="Rattei T."/>
            <person name="Chu J.S."/>
            <person name="Gimenez G."/>
            <person name="Irimia M."/>
            <person name="Rigden D.J."/>
            <person name="Fitzpatrick D.A."/>
            <person name="Lorenzo-Morales J."/>
            <person name="Bateman A."/>
            <person name="Chiu C.H."/>
            <person name="Tang P."/>
            <person name="Hegemann P."/>
            <person name="Fromm H."/>
            <person name="Raoult D."/>
            <person name="Greub G."/>
            <person name="Miranda-Saavedra D."/>
            <person name="Chen N."/>
            <person name="Nash P."/>
            <person name="Ginger M.L."/>
            <person name="Horn M."/>
            <person name="Schaap P."/>
            <person name="Caler L."/>
            <person name="Loftus B."/>
        </authorList>
    </citation>
    <scope>NUCLEOTIDE SEQUENCE [LARGE SCALE GENOMIC DNA]</scope>
    <source>
        <strain evidence="2 3">Neff</strain>
    </source>
</reference>
<keyword evidence="3" id="KW-1185">Reference proteome</keyword>
<evidence type="ECO:0000256" key="1">
    <source>
        <dbReference type="SAM" id="MobiDB-lite"/>
    </source>
</evidence>
<dbReference type="GeneID" id="14916127"/>
<name>L8GSB1_ACACF</name>
<feature type="compositionally biased region" description="Low complexity" evidence="1">
    <location>
        <begin position="134"/>
        <end position="170"/>
    </location>
</feature>
<proteinExistence type="predicted"/>
<dbReference type="RefSeq" id="XP_004337501.1">
    <property type="nucleotide sequence ID" value="XM_004337453.1"/>
</dbReference>
<accession>L8GSB1</accession>
<dbReference type="AlphaFoldDB" id="L8GSB1"/>
<evidence type="ECO:0000313" key="3">
    <source>
        <dbReference type="Proteomes" id="UP000011083"/>
    </source>
</evidence>
<evidence type="ECO:0000313" key="2">
    <source>
        <dbReference type="EMBL" id="ELR15488.1"/>
    </source>
</evidence>
<gene>
    <name evidence="2" type="ORF">ACA1_000560</name>
</gene>
<dbReference type="Proteomes" id="UP000011083">
    <property type="component" value="Unassembled WGS sequence"/>
</dbReference>